<comment type="caution">
    <text evidence="4">The sequence shown here is derived from an EMBL/GenBank/DDBJ whole genome shotgun (WGS) entry which is preliminary data.</text>
</comment>
<keyword evidence="2 3" id="KW-0663">Pyridoxal phosphate</keyword>
<dbReference type="EMBL" id="JAGETZ010000004">
    <property type="protein sequence ID" value="MBO2009655.1"/>
    <property type="molecule type" value="Genomic_DNA"/>
</dbReference>
<evidence type="ECO:0000256" key="3">
    <source>
        <dbReference type="RuleBase" id="RU362118"/>
    </source>
</evidence>
<dbReference type="InterPro" id="IPR015421">
    <property type="entry name" value="PyrdxlP-dep_Trfase_major"/>
</dbReference>
<dbReference type="InterPro" id="IPR015422">
    <property type="entry name" value="PyrdxlP-dep_Trfase_small"/>
</dbReference>
<evidence type="ECO:0000313" key="4">
    <source>
        <dbReference type="EMBL" id="MBO2009655.1"/>
    </source>
</evidence>
<dbReference type="Pfam" id="PF01053">
    <property type="entry name" value="Cys_Met_Meta_PP"/>
    <property type="match status" value="1"/>
</dbReference>
<organism evidence="4 5">
    <name type="scientific">Hymenobacter negativus</name>
    <dbReference type="NCBI Taxonomy" id="2795026"/>
    <lineage>
        <taxon>Bacteria</taxon>
        <taxon>Pseudomonadati</taxon>
        <taxon>Bacteroidota</taxon>
        <taxon>Cytophagia</taxon>
        <taxon>Cytophagales</taxon>
        <taxon>Hymenobacteraceae</taxon>
        <taxon>Hymenobacter</taxon>
    </lineage>
</organism>
<dbReference type="Proteomes" id="UP000664369">
    <property type="component" value="Unassembled WGS sequence"/>
</dbReference>
<dbReference type="RefSeq" id="WP_208175275.1">
    <property type="nucleotide sequence ID" value="NZ_JAGETZ010000004.1"/>
</dbReference>
<keyword evidence="4" id="KW-0032">Aminotransferase</keyword>
<proteinExistence type="inferred from homology"/>
<dbReference type="SUPFAM" id="SSF53383">
    <property type="entry name" value="PLP-dependent transferases"/>
    <property type="match status" value="1"/>
</dbReference>
<dbReference type="Gene3D" id="3.40.640.10">
    <property type="entry name" value="Type I PLP-dependent aspartate aminotransferase-like (Major domain)"/>
    <property type="match status" value="1"/>
</dbReference>
<dbReference type="Gene3D" id="3.90.1150.10">
    <property type="entry name" value="Aspartate Aminotransferase, domain 1"/>
    <property type="match status" value="1"/>
</dbReference>
<protein>
    <submittedName>
        <fullName evidence="4">Aminotransferase class I/II-fold pyridoxal phosphate-dependent enzyme</fullName>
    </submittedName>
</protein>
<dbReference type="PANTHER" id="PTHR11808:SF85">
    <property type="entry name" value="CYSTATHIONINE GAMMA-LYASE-RELATED"/>
    <property type="match status" value="1"/>
</dbReference>
<comment type="similarity">
    <text evidence="3">Belongs to the trans-sulfuration enzymes family.</text>
</comment>
<reference evidence="4 5" key="1">
    <citation type="submission" date="2021-03" db="EMBL/GenBank/DDBJ databases">
        <authorList>
            <person name="Kim M.K."/>
        </authorList>
    </citation>
    <scope>NUCLEOTIDE SEQUENCE [LARGE SCALE GENOMIC DNA]</scope>
    <source>
        <strain evidence="4 5">BT442</strain>
    </source>
</reference>
<evidence type="ECO:0000313" key="5">
    <source>
        <dbReference type="Proteomes" id="UP000664369"/>
    </source>
</evidence>
<dbReference type="InterPro" id="IPR000277">
    <property type="entry name" value="Cys/Met-Metab_PyrdxlP-dep_enz"/>
</dbReference>
<dbReference type="CDD" id="cd00614">
    <property type="entry name" value="CGS_like"/>
    <property type="match status" value="1"/>
</dbReference>
<dbReference type="InterPro" id="IPR015424">
    <property type="entry name" value="PyrdxlP-dep_Trfase"/>
</dbReference>
<keyword evidence="5" id="KW-1185">Reference proteome</keyword>
<dbReference type="PIRSF" id="PIRSF001434">
    <property type="entry name" value="CGS"/>
    <property type="match status" value="1"/>
</dbReference>
<evidence type="ECO:0000256" key="1">
    <source>
        <dbReference type="ARBA" id="ARBA00001933"/>
    </source>
</evidence>
<evidence type="ECO:0000256" key="2">
    <source>
        <dbReference type="ARBA" id="ARBA00022898"/>
    </source>
</evidence>
<gene>
    <name evidence="4" type="ORF">J4E00_11380</name>
</gene>
<dbReference type="PANTHER" id="PTHR11808">
    <property type="entry name" value="TRANS-SULFURATION ENZYME FAMILY MEMBER"/>
    <property type="match status" value="1"/>
</dbReference>
<keyword evidence="4" id="KW-0808">Transferase</keyword>
<accession>A0ABS3QG25</accession>
<dbReference type="GO" id="GO:0008483">
    <property type="term" value="F:transaminase activity"/>
    <property type="evidence" value="ECO:0007669"/>
    <property type="project" value="UniProtKB-KW"/>
</dbReference>
<name>A0ABS3QG25_9BACT</name>
<sequence>MDQPTIHPKITPIYQTSVFKFEDLDAVQQYFDEPGSSYMYSRNGNPNSDELAGAVNRWEGGAGAVATGSGMAAIFAAMLTYCQAGDHVLCAADIYGGSAALLNLELSRLGISVSYVPFESLYDLAGYAQPNSKLLLCETMSNPLLRVVDLHAAAKECHRHGLKLVVDNTFSTPVLTRPLAYGADLVLHSVTKYLAGHSDVTAGAVVARTAEDAARLRQIGVVFGLTLSPMESWLAVRGMKTMRLRVAAHSENALVVAEFLAEHPAVQAVYYPGLPDHPQHALAVTQGAGRFGGMLSFRLPDDAAVVNRFMQRSERFPFAPSLAGVDSSCSHPLSTSHRALTDAQRAELGITVGLVRLSVGIEPIEDLLADLAQALD</sequence>
<comment type="cofactor">
    <cofactor evidence="1 3">
        <name>pyridoxal 5'-phosphate</name>
        <dbReference type="ChEBI" id="CHEBI:597326"/>
    </cofactor>
</comment>